<reference evidence="3 4" key="1">
    <citation type="submission" date="2023-02" db="EMBL/GenBank/DDBJ databases">
        <title>Genome sequence of Mucilaginibacter jinjuensis strain KACC 16571.</title>
        <authorList>
            <person name="Kim S."/>
            <person name="Heo J."/>
            <person name="Kwon S.-W."/>
        </authorList>
    </citation>
    <scope>NUCLEOTIDE SEQUENCE [LARGE SCALE GENOMIC DNA]</scope>
    <source>
        <strain evidence="3 4">KACC 16571</strain>
    </source>
</reference>
<proteinExistence type="predicted"/>
<feature type="domain" description="VOC" evidence="2">
    <location>
        <begin position="19"/>
        <end position="151"/>
    </location>
</feature>
<gene>
    <name evidence="3" type="ORF">PQO05_04920</name>
</gene>
<dbReference type="PROSITE" id="PS51819">
    <property type="entry name" value="VOC"/>
    <property type="match status" value="1"/>
</dbReference>
<sequence length="155" mass="16851">MKIEIEQQAGAAEGLASLSLYDVAFTVSDLNKATNWYASVLNFKLVKTSAFDIPTGQATAAIMEGAGIRLELLHIPGGKRIEAMFAPVPLHLIPIGNKAIVFQVEDLKKASEELAAKGIGFVWREHYLTDGGMLCSMIEDVDGNKINIFQRNTTV</sequence>
<dbReference type="Gene3D" id="3.10.180.10">
    <property type="entry name" value="2,3-Dihydroxybiphenyl 1,2-Dioxygenase, domain 1"/>
    <property type="match status" value="1"/>
</dbReference>
<evidence type="ECO:0000256" key="1">
    <source>
        <dbReference type="ARBA" id="ARBA00022723"/>
    </source>
</evidence>
<dbReference type="Pfam" id="PF00903">
    <property type="entry name" value="Glyoxalase"/>
    <property type="match status" value="1"/>
</dbReference>
<protein>
    <submittedName>
        <fullName evidence="3">VOC family protein</fullName>
    </submittedName>
</protein>
<organism evidence="3 4">
    <name type="scientific">Mucilaginibacter jinjuensis</name>
    <dbReference type="NCBI Taxonomy" id="1176721"/>
    <lineage>
        <taxon>Bacteria</taxon>
        <taxon>Pseudomonadati</taxon>
        <taxon>Bacteroidota</taxon>
        <taxon>Sphingobacteriia</taxon>
        <taxon>Sphingobacteriales</taxon>
        <taxon>Sphingobacteriaceae</taxon>
        <taxon>Mucilaginibacter</taxon>
    </lineage>
</organism>
<evidence type="ECO:0000259" key="2">
    <source>
        <dbReference type="PROSITE" id="PS51819"/>
    </source>
</evidence>
<keyword evidence="1" id="KW-0479">Metal-binding</keyword>
<dbReference type="InterPro" id="IPR029068">
    <property type="entry name" value="Glyas_Bleomycin-R_OHBP_Dase"/>
</dbReference>
<evidence type="ECO:0000313" key="3">
    <source>
        <dbReference type="EMBL" id="WCT13272.1"/>
    </source>
</evidence>
<dbReference type="CDD" id="cd06587">
    <property type="entry name" value="VOC"/>
    <property type="match status" value="1"/>
</dbReference>
<dbReference type="PANTHER" id="PTHR43048:SF3">
    <property type="entry name" value="METHYLMALONYL-COA EPIMERASE, MITOCHONDRIAL"/>
    <property type="match status" value="1"/>
</dbReference>
<name>A0ABY7TCB1_9SPHI</name>
<accession>A0ABY7TCB1</accession>
<dbReference type="Proteomes" id="UP001216139">
    <property type="component" value="Chromosome"/>
</dbReference>
<dbReference type="InterPro" id="IPR037523">
    <property type="entry name" value="VOC_core"/>
</dbReference>
<dbReference type="InterPro" id="IPR051785">
    <property type="entry name" value="MMCE/EMCE_epimerase"/>
</dbReference>
<evidence type="ECO:0000313" key="4">
    <source>
        <dbReference type="Proteomes" id="UP001216139"/>
    </source>
</evidence>
<dbReference type="EMBL" id="CP117167">
    <property type="protein sequence ID" value="WCT13272.1"/>
    <property type="molecule type" value="Genomic_DNA"/>
</dbReference>
<keyword evidence="4" id="KW-1185">Reference proteome</keyword>
<dbReference type="RefSeq" id="WP_273631556.1">
    <property type="nucleotide sequence ID" value="NZ_CP117167.1"/>
</dbReference>
<dbReference type="InterPro" id="IPR004360">
    <property type="entry name" value="Glyas_Fos-R_dOase_dom"/>
</dbReference>
<dbReference type="PANTHER" id="PTHR43048">
    <property type="entry name" value="METHYLMALONYL-COA EPIMERASE"/>
    <property type="match status" value="1"/>
</dbReference>
<dbReference type="SUPFAM" id="SSF54593">
    <property type="entry name" value="Glyoxalase/Bleomycin resistance protein/Dihydroxybiphenyl dioxygenase"/>
    <property type="match status" value="1"/>
</dbReference>